<evidence type="ECO:0000313" key="4">
    <source>
        <dbReference type="EMBL" id="KAJ7216486.1"/>
    </source>
</evidence>
<proteinExistence type="predicted"/>
<dbReference type="InterPro" id="IPR004136">
    <property type="entry name" value="NMO"/>
</dbReference>
<dbReference type="InterPro" id="IPR013785">
    <property type="entry name" value="Aldolase_TIM"/>
</dbReference>
<keyword evidence="3" id="KW-0560">Oxidoreductase</keyword>
<dbReference type="Proteomes" id="UP001219525">
    <property type="component" value="Unassembled WGS sequence"/>
</dbReference>
<gene>
    <name evidence="4" type="ORF">GGX14DRAFT_441631</name>
</gene>
<dbReference type="PANTHER" id="PTHR32332:SF31">
    <property type="entry name" value="2-NITROPROPANE DIOXYGENASE FAMILY, PUTATIVE (AFU_ORTHOLOGUE AFUA_2G09850)-RELATED"/>
    <property type="match status" value="1"/>
</dbReference>
<keyword evidence="2" id="KW-0288">FMN</keyword>
<dbReference type="Gene3D" id="3.20.20.70">
    <property type="entry name" value="Aldolase class I"/>
    <property type="match status" value="1"/>
</dbReference>
<keyword evidence="5" id="KW-1185">Reference proteome</keyword>
<organism evidence="4 5">
    <name type="scientific">Mycena pura</name>
    <dbReference type="NCBI Taxonomy" id="153505"/>
    <lineage>
        <taxon>Eukaryota</taxon>
        <taxon>Fungi</taxon>
        <taxon>Dikarya</taxon>
        <taxon>Basidiomycota</taxon>
        <taxon>Agaricomycotina</taxon>
        <taxon>Agaricomycetes</taxon>
        <taxon>Agaricomycetidae</taxon>
        <taxon>Agaricales</taxon>
        <taxon>Marasmiineae</taxon>
        <taxon>Mycenaceae</taxon>
        <taxon>Mycena</taxon>
    </lineage>
</organism>
<keyword evidence="1" id="KW-0285">Flavoprotein</keyword>
<dbReference type="AlphaFoldDB" id="A0AAD6VQ42"/>
<reference evidence="4" key="1">
    <citation type="submission" date="2023-03" db="EMBL/GenBank/DDBJ databases">
        <title>Massive genome expansion in bonnet fungi (Mycena s.s.) driven by repeated elements and novel gene families across ecological guilds.</title>
        <authorList>
            <consortium name="Lawrence Berkeley National Laboratory"/>
            <person name="Harder C.B."/>
            <person name="Miyauchi S."/>
            <person name="Viragh M."/>
            <person name="Kuo A."/>
            <person name="Thoen E."/>
            <person name="Andreopoulos B."/>
            <person name="Lu D."/>
            <person name="Skrede I."/>
            <person name="Drula E."/>
            <person name="Henrissat B."/>
            <person name="Morin E."/>
            <person name="Kohler A."/>
            <person name="Barry K."/>
            <person name="LaButti K."/>
            <person name="Morin E."/>
            <person name="Salamov A."/>
            <person name="Lipzen A."/>
            <person name="Mereny Z."/>
            <person name="Hegedus B."/>
            <person name="Baldrian P."/>
            <person name="Stursova M."/>
            <person name="Weitz H."/>
            <person name="Taylor A."/>
            <person name="Grigoriev I.V."/>
            <person name="Nagy L.G."/>
            <person name="Martin F."/>
            <person name="Kauserud H."/>
        </authorList>
    </citation>
    <scope>NUCLEOTIDE SEQUENCE</scope>
    <source>
        <strain evidence="4">9144</strain>
    </source>
</reference>
<dbReference type="SUPFAM" id="SSF51412">
    <property type="entry name" value="Inosine monophosphate dehydrogenase (IMPDH)"/>
    <property type="match status" value="1"/>
</dbReference>
<dbReference type="GO" id="GO:0018580">
    <property type="term" value="F:nitronate monooxygenase activity"/>
    <property type="evidence" value="ECO:0007669"/>
    <property type="project" value="InterPro"/>
</dbReference>
<accession>A0AAD6VQ42</accession>
<evidence type="ECO:0000256" key="2">
    <source>
        <dbReference type="ARBA" id="ARBA00022643"/>
    </source>
</evidence>
<dbReference type="CDD" id="cd04730">
    <property type="entry name" value="NPD_like"/>
    <property type="match status" value="1"/>
</dbReference>
<comment type="caution">
    <text evidence="4">The sequence shown here is derived from an EMBL/GenBank/DDBJ whole genome shotgun (WGS) entry which is preliminary data.</text>
</comment>
<evidence type="ECO:0008006" key="6">
    <source>
        <dbReference type="Google" id="ProtNLM"/>
    </source>
</evidence>
<sequence>MIPINTPLTKHFGLKTPIILAPMGSVATPELASAITAAGALGTIGAAFDATASVTLAKIQKIKTILNIAPGTPVPVAIGLIGWKLDKTEVSDDPRLHAILNEHPAAIFFAFGDDLGKYIAQVHEHDKKHGRKTFIFVQLGTVEDAVRYAPQVDCIVVQGNEAGGHGRSDAPPMFSLLQAVLSALPSGPMVVAAGGISTGAQIAALLTMGAAGVLLGTRFLFTPECPWPLAKKDALLKLDLNPTRTVRTLAYDEVGRSMGWPAKHDGRAIRNKVMDDVAAGLSLDERLARYDESAAKGEDSRLIVWAGVGAGITSEIKPAAEVVRELHEEAIQKLRSVDLFLAGGV</sequence>
<dbReference type="EMBL" id="JARJCW010000015">
    <property type="protein sequence ID" value="KAJ7216486.1"/>
    <property type="molecule type" value="Genomic_DNA"/>
</dbReference>
<name>A0AAD6VQ42_9AGAR</name>
<dbReference type="PANTHER" id="PTHR32332">
    <property type="entry name" value="2-NITROPROPANE DIOXYGENASE"/>
    <property type="match status" value="1"/>
</dbReference>
<evidence type="ECO:0000256" key="1">
    <source>
        <dbReference type="ARBA" id="ARBA00022630"/>
    </source>
</evidence>
<evidence type="ECO:0000313" key="5">
    <source>
        <dbReference type="Proteomes" id="UP001219525"/>
    </source>
</evidence>
<evidence type="ECO:0000256" key="3">
    <source>
        <dbReference type="ARBA" id="ARBA00023002"/>
    </source>
</evidence>
<protein>
    <recommendedName>
        <fullName evidence="6">2-nitropropane dioxygenase</fullName>
    </recommendedName>
</protein>
<dbReference type="Pfam" id="PF03060">
    <property type="entry name" value="NMO"/>
    <property type="match status" value="1"/>
</dbReference>